<sequence length="183" mass="20661">MSKEDDSEIPPLEDIHEDTTDGIFTHSSYDDEGAEADFTNLETVVNVSPIPTSRINPSHPSALILGDPSSVQRRNNHKDFHHCLFACFLSQHEPKKISEALEYRKLVDAMQKNGASLSFKIVWILVDLPYGKKAIGTKWVYRNKKDERGVVVRNKARLVAQGHMQEEGIDYDEVFAPVARLEA</sequence>
<proteinExistence type="predicted"/>
<comment type="caution">
    <text evidence="3">The sequence shown here is derived from an EMBL/GenBank/DDBJ whole genome shotgun (WGS) entry which is preliminary data.</text>
</comment>
<feature type="domain" description="Reverse transcriptase Ty1/copia-type" evidence="2">
    <location>
        <begin position="122"/>
        <end position="182"/>
    </location>
</feature>
<dbReference type="Proteomes" id="UP001151760">
    <property type="component" value="Unassembled WGS sequence"/>
</dbReference>
<reference evidence="3" key="2">
    <citation type="submission" date="2022-01" db="EMBL/GenBank/DDBJ databases">
        <authorList>
            <person name="Yamashiro T."/>
            <person name="Shiraishi A."/>
            <person name="Satake H."/>
            <person name="Nakayama K."/>
        </authorList>
    </citation>
    <scope>NUCLEOTIDE SEQUENCE</scope>
</reference>
<protein>
    <submittedName>
        <fullName evidence="3">Ribonuclease H-like domain-containing protein</fullName>
    </submittedName>
</protein>
<dbReference type="InterPro" id="IPR013103">
    <property type="entry name" value="RVT_2"/>
</dbReference>
<evidence type="ECO:0000256" key="1">
    <source>
        <dbReference type="SAM" id="MobiDB-lite"/>
    </source>
</evidence>
<evidence type="ECO:0000259" key="2">
    <source>
        <dbReference type="Pfam" id="PF07727"/>
    </source>
</evidence>
<evidence type="ECO:0000313" key="4">
    <source>
        <dbReference type="Proteomes" id="UP001151760"/>
    </source>
</evidence>
<keyword evidence="4" id="KW-1185">Reference proteome</keyword>
<dbReference type="Pfam" id="PF07727">
    <property type="entry name" value="RVT_2"/>
    <property type="match status" value="1"/>
</dbReference>
<name>A0ABQ4XK68_9ASTR</name>
<dbReference type="EMBL" id="BQNB010009600">
    <property type="protein sequence ID" value="GJS65754.1"/>
    <property type="molecule type" value="Genomic_DNA"/>
</dbReference>
<gene>
    <name evidence="3" type="ORF">Tco_0680318</name>
</gene>
<organism evidence="3 4">
    <name type="scientific">Tanacetum coccineum</name>
    <dbReference type="NCBI Taxonomy" id="301880"/>
    <lineage>
        <taxon>Eukaryota</taxon>
        <taxon>Viridiplantae</taxon>
        <taxon>Streptophyta</taxon>
        <taxon>Embryophyta</taxon>
        <taxon>Tracheophyta</taxon>
        <taxon>Spermatophyta</taxon>
        <taxon>Magnoliopsida</taxon>
        <taxon>eudicotyledons</taxon>
        <taxon>Gunneridae</taxon>
        <taxon>Pentapetalae</taxon>
        <taxon>asterids</taxon>
        <taxon>campanulids</taxon>
        <taxon>Asterales</taxon>
        <taxon>Asteraceae</taxon>
        <taxon>Asteroideae</taxon>
        <taxon>Anthemideae</taxon>
        <taxon>Anthemidinae</taxon>
        <taxon>Tanacetum</taxon>
    </lineage>
</organism>
<reference evidence="3" key="1">
    <citation type="journal article" date="2022" name="Int. J. Mol. Sci.">
        <title>Draft Genome of Tanacetum Coccineum: Genomic Comparison of Closely Related Tanacetum-Family Plants.</title>
        <authorList>
            <person name="Yamashiro T."/>
            <person name="Shiraishi A."/>
            <person name="Nakayama K."/>
            <person name="Satake H."/>
        </authorList>
    </citation>
    <scope>NUCLEOTIDE SEQUENCE</scope>
</reference>
<evidence type="ECO:0000313" key="3">
    <source>
        <dbReference type="EMBL" id="GJS65754.1"/>
    </source>
</evidence>
<feature type="region of interest" description="Disordered" evidence="1">
    <location>
        <begin position="1"/>
        <end position="25"/>
    </location>
</feature>
<accession>A0ABQ4XK68</accession>